<protein>
    <submittedName>
        <fullName evidence="4">Transposase DDE domain protein</fullName>
    </submittedName>
</protein>
<dbReference type="Pfam" id="PF13751">
    <property type="entry name" value="DDE_Tnp_1_6"/>
    <property type="match status" value="1"/>
</dbReference>
<reference evidence="5" key="1">
    <citation type="submission" date="2016-11" db="EMBL/GenBank/DDBJ databases">
        <title>Complete genome sequence of Virgibacillus pantothenticus 21D, a halophilic bacterium isolated from the deep hypersaline anoxic basin Discovery in the Mediterranean Sea.</title>
        <authorList>
            <person name="Zeaiter Z."/>
            <person name="Booth J.M."/>
            <person name="Prosdocimi E.M."/>
            <person name="Mapelli F."/>
            <person name="Fusi M."/>
            <person name="Daffonchio D."/>
            <person name="Borin S."/>
            <person name="Crotti E."/>
        </authorList>
    </citation>
    <scope>NUCLEOTIDE SEQUENCE [LARGE SCALE GENOMIC DNA]</scope>
    <source>
        <strain evidence="5">21D</strain>
    </source>
</reference>
<evidence type="ECO:0000313" key="5">
    <source>
        <dbReference type="Proteomes" id="UP000234237"/>
    </source>
</evidence>
<evidence type="ECO:0000259" key="3">
    <source>
        <dbReference type="Pfam" id="PF13751"/>
    </source>
</evidence>
<dbReference type="KEGG" id="vpn:A21D_01983"/>
<dbReference type="Proteomes" id="UP000234237">
    <property type="component" value="Chromosome"/>
</dbReference>
<dbReference type="RefSeq" id="WP_101933353.1">
    <property type="nucleotide sequence ID" value="NZ_CP018622.1"/>
</dbReference>
<dbReference type="PANTHER" id="PTHR33408">
    <property type="entry name" value="TRANSPOSASE"/>
    <property type="match status" value="1"/>
</dbReference>
<dbReference type="EMBL" id="CP018622">
    <property type="protein sequence ID" value="AUJ25064.1"/>
    <property type="molecule type" value="Genomic_DNA"/>
</dbReference>
<dbReference type="InterPro" id="IPR025668">
    <property type="entry name" value="Tnp_DDE_dom"/>
</dbReference>
<feature type="domain" description="Transposase DDE" evidence="3">
    <location>
        <begin position="346"/>
        <end position="462"/>
    </location>
</feature>
<organism evidence="4 5">
    <name type="scientific">Virgibacillus dokdonensis</name>
    <dbReference type="NCBI Taxonomy" id="302167"/>
    <lineage>
        <taxon>Bacteria</taxon>
        <taxon>Bacillati</taxon>
        <taxon>Bacillota</taxon>
        <taxon>Bacilli</taxon>
        <taxon>Bacillales</taxon>
        <taxon>Bacillaceae</taxon>
        <taxon>Virgibacillus</taxon>
    </lineage>
</organism>
<dbReference type="PANTHER" id="PTHR33408:SF2">
    <property type="entry name" value="TRANSPOSASE DDE DOMAIN-CONTAINING PROTEIN"/>
    <property type="match status" value="1"/>
</dbReference>
<evidence type="ECO:0000259" key="2">
    <source>
        <dbReference type="Pfam" id="PF05598"/>
    </source>
</evidence>
<dbReference type="InterPro" id="IPR047629">
    <property type="entry name" value="IS1182_transpos"/>
</dbReference>
<keyword evidence="1" id="KW-0175">Coiled coil</keyword>
<sequence>MSDVHGFSRDQMSFQILSLDEMIEKENPVRAIDAFVESLCLAEMGIKEYKKHNPGQQPYERKDLLKLFIYGYFNKIRSSRSLETECKRNLELMWLVNGIRPDHGTISLFLKENRKGFKKIMRTFTCLLKGWGLIDGKLIAIDGTKIRAQNSKRNYITPNGLTKKMKYMDEKIEHYLQKLEETAQEDELMEETVSSIESKIDTYKKKKENLTELKKKMIEEGKNQLTTTDPESRAMKNNGKIDVAYNMQSSVDNKHKLIVTLDVVNDVNDQSQLTPMVSETNKILSKNENRIVLADTGYYNAKEIKECLDDGNILYLKPQKNKSTSGDPTYSKDNFQYQKETDTYRCPQGKELPYKENTSKNGMKYKRYKGGDICLSCPVYNLCTKAKTGRNIQRWEHEELLEKLKEDTEANNATYKKRSQIVEHPFGTIKRSLGYTFFLGKGLDSVNAEAALIGVAYNFKRLTKIKKVSEIVKLLVA</sequence>
<dbReference type="STRING" id="302167.GCA_900166595_04202"/>
<dbReference type="Pfam" id="PF05598">
    <property type="entry name" value="DUF772"/>
    <property type="match status" value="1"/>
</dbReference>
<dbReference type="InterPro" id="IPR008490">
    <property type="entry name" value="Transposase_InsH_N"/>
</dbReference>
<proteinExistence type="predicted"/>
<dbReference type="AlphaFoldDB" id="A0A2K9J045"/>
<dbReference type="NCBIfam" id="NF033551">
    <property type="entry name" value="transpos_IS1182"/>
    <property type="match status" value="1"/>
</dbReference>
<evidence type="ECO:0000256" key="1">
    <source>
        <dbReference type="SAM" id="Coils"/>
    </source>
</evidence>
<accession>A0A2K9J045</accession>
<gene>
    <name evidence="4" type="ORF">A21D_01983</name>
</gene>
<name>A0A2K9J045_9BACI</name>
<feature type="domain" description="Transposase InsH N-terminal" evidence="2">
    <location>
        <begin position="18"/>
        <end position="111"/>
    </location>
</feature>
<evidence type="ECO:0000313" key="4">
    <source>
        <dbReference type="EMBL" id="AUJ25064.1"/>
    </source>
</evidence>
<feature type="coiled-coil region" evidence="1">
    <location>
        <begin position="193"/>
        <end position="223"/>
    </location>
</feature>